<protein>
    <submittedName>
        <fullName evidence="1">Uncharacterized protein</fullName>
    </submittedName>
</protein>
<proteinExistence type="predicted"/>
<keyword evidence="2" id="KW-1185">Reference proteome</keyword>
<sequence>MYYYNVEHFAILMALQFNIFIDEEQVEEEKMILYKEELDDEFVSNKLLDTTPKKALMHSCNYSD</sequence>
<gene>
    <name evidence="1" type="ORF">NDM98_13575</name>
</gene>
<organism evidence="1 2">
    <name type="scientific">Alkalicoccobacillus plakortidis</name>
    <dbReference type="NCBI Taxonomy" id="444060"/>
    <lineage>
        <taxon>Bacteria</taxon>
        <taxon>Bacillati</taxon>
        <taxon>Bacillota</taxon>
        <taxon>Bacilli</taxon>
        <taxon>Bacillales</taxon>
        <taxon>Bacillaceae</taxon>
        <taxon>Alkalicoccobacillus</taxon>
    </lineage>
</organism>
<reference evidence="1" key="1">
    <citation type="submission" date="2022-06" db="EMBL/GenBank/DDBJ databases">
        <title>Alkalicoccobacillus porphyridii sp. nov., isolated from a marine red alga, Porphyridium purpureum and reclassification of Shouchella plakortidis and Shouchella gibsonii as Alkalicoccobacillus plakortidis comb. nov. and Alkalicoccobacillus gibsonii comb. nov.</title>
        <authorList>
            <person name="Kim K.H."/>
            <person name="Lee J.K."/>
            <person name="Han D.M."/>
            <person name="Baek J.H."/>
            <person name="Jeon C.O."/>
        </authorList>
    </citation>
    <scope>NUCLEOTIDE SEQUENCE</scope>
    <source>
        <strain evidence="1">DSM 19153</strain>
    </source>
</reference>
<accession>A0ABT0XKH8</accession>
<dbReference type="RefSeq" id="WP_251608526.1">
    <property type="nucleotide sequence ID" value="NZ_JAMQJY010000001.1"/>
</dbReference>
<name>A0ABT0XKH8_9BACI</name>
<evidence type="ECO:0000313" key="1">
    <source>
        <dbReference type="EMBL" id="MCM2676415.1"/>
    </source>
</evidence>
<dbReference type="Proteomes" id="UP001203665">
    <property type="component" value="Unassembled WGS sequence"/>
</dbReference>
<dbReference type="EMBL" id="JAMQJY010000001">
    <property type="protein sequence ID" value="MCM2676415.1"/>
    <property type="molecule type" value="Genomic_DNA"/>
</dbReference>
<comment type="caution">
    <text evidence="1">The sequence shown here is derived from an EMBL/GenBank/DDBJ whole genome shotgun (WGS) entry which is preliminary data.</text>
</comment>
<evidence type="ECO:0000313" key="2">
    <source>
        <dbReference type="Proteomes" id="UP001203665"/>
    </source>
</evidence>